<keyword evidence="2 4" id="KW-0540">Nuclease</keyword>
<sequence length="273" mass="30894">NMRLILLLTLCFMKVESLDQLLISAFNIKVFGQSKISKPEVVDVIIKVLSRYDLVIVQEIRDIQETSFPTLVEQLNEGGINYTWFTGPRVGRTSSKEQYGFVYRPDKLELLGKFQYNDTDDVFEREPIITRFRWLGGGGREFTLIPMHAKPTDAVAEMNGLLQVYMDAVGVYGNNTIILGDLNADCSYVCQSCWDSVVLRTDPTFHWLIGDDVDTTVSNTDCAYDRIIVAGSDLIDLACDGDTYRFDVALNLTQDQALDVSDHYPVEFRLLSN</sequence>
<keyword evidence="3 4" id="KW-0378">Hydrolase</keyword>
<evidence type="ECO:0000313" key="10">
    <source>
        <dbReference type="Proteomes" id="UP000008144"/>
    </source>
</evidence>
<dbReference type="HOGENOM" id="CLU_043335_2_1_1"/>
<accession>F6WHG5</accession>
<feature type="disulfide bond" description="Essential for enzymatic activity" evidence="6">
    <location>
        <begin position="186"/>
        <end position="222"/>
    </location>
</feature>
<dbReference type="PANTHER" id="PTHR11371:SF33">
    <property type="entry name" value="ENDONUCLEASE_EXONUCLEASE_PHOSPHATASE DOMAIN-CONTAINING PROTEIN"/>
    <property type="match status" value="1"/>
</dbReference>
<evidence type="ECO:0000256" key="2">
    <source>
        <dbReference type="ARBA" id="ARBA00022722"/>
    </source>
</evidence>
<gene>
    <name evidence="9" type="primary">LOC104265585</name>
</gene>
<dbReference type="PIRSF" id="PIRSF000988">
    <property type="entry name" value="DNase_I_euk"/>
    <property type="match status" value="1"/>
</dbReference>
<dbReference type="PANTHER" id="PTHR11371">
    <property type="entry name" value="DEOXYRIBONUCLEASE"/>
    <property type="match status" value="1"/>
</dbReference>
<dbReference type="GO" id="GO:0003677">
    <property type="term" value="F:DNA binding"/>
    <property type="evidence" value="ECO:0000318"/>
    <property type="project" value="GO_Central"/>
</dbReference>
<proteinExistence type="inferred from homology"/>
<feature type="active site" evidence="5">
    <location>
        <position position="97"/>
    </location>
</feature>
<dbReference type="InterPro" id="IPR005135">
    <property type="entry name" value="Endo/exonuclease/phosphatase"/>
</dbReference>
<dbReference type="SMART" id="SM00476">
    <property type="entry name" value="DNaseIc"/>
    <property type="match status" value="1"/>
</dbReference>
<dbReference type="GO" id="GO:0006308">
    <property type="term" value="P:DNA catabolic process"/>
    <property type="evidence" value="ECO:0000318"/>
    <property type="project" value="GO_Central"/>
</dbReference>
<dbReference type="InterPro" id="IPR016202">
    <property type="entry name" value="DNase_I"/>
</dbReference>
<evidence type="ECO:0000256" key="4">
    <source>
        <dbReference type="PIRNR" id="PIRNR000988"/>
    </source>
</evidence>
<reference evidence="10" key="1">
    <citation type="journal article" date="2002" name="Science">
        <title>The draft genome of Ciona intestinalis: insights into chordate and vertebrate origins.</title>
        <authorList>
            <person name="Dehal P."/>
            <person name="Satou Y."/>
            <person name="Campbell R.K."/>
            <person name="Chapman J."/>
            <person name="Degnan B."/>
            <person name="De Tomaso A."/>
            <person name="Davidson B."/>
            <person name="Di Gregorio A."/>
            <person name="Gelpke M."/>
            <person name="Goodstein D.M."/>
            <person name="Harafuji N."/>
            <person name="Hastings K.E."/>
            <person name="Ho I."/>
            <person name="Hotta K."/>
            <person name="Huang W."/>
            <person name="Kawashima T."/>
            <person name="Lemaire P."/>
            <person name="Martinez D."/>
            <person name="Meinertzhagen I.A."/>
            <person name="Necula S."/>
            <person name="Nonaka M."/>
            <person name="Putnam N."/>
            <person name="Rash S."/>
            <person name="Saiga H."/>
            <person name="Satake M."/>
            <person name="Terry A."/>
            <person name="Yamada L."/>
            <person name="Wang H.G."/>
            <person name="Awazu S."/>
            <person name="Azumi K."/>
            <person name="Boore J."/>
            <person name="Branno M."/>
            <person name="Chin-Bow S."/>
            <person name="DeSantis R."/>
            <person name="Doyle S."/>
            <person name="Francino P."/>
            <person name="Keys D.N."/>
            <person name="Haga S."/>
            <person name="Hayashi H."/>
            <person name="Hino K."/>
            <person name="Imai K.S."/>
            <person name="Inaba K."/>
            <person name="Kano S."/>
            <person name="Kobayashi K."/>
            <person name="Kobayashi M."/>
            <person name="Lee B.I."/>
            <person name="Makabe K.W."/>
            <person name="Manohar C."/>
            <person name="Matassi G."/>
            <person name="Medina M."/>
            <person name="Mochizuki Y."/>
            <person name="Mount S."/>
            <person name="Morishita T."/>
            <person name="Miura S."/>
            <person name="Nakayama A."/>
            <person name="Nishizaka S."/>
            <person name="Nomoto H."/>
            <person name="Ohta F."/>
            <person name="Oishi K."/>
            <person name="Rigoutsos I."/>
            <person name="Sano M."/>
            <person name="Sasaki A."/>
            <person name="Sasakura Y."/>
            <person name="Shoguchi E."/>
            <person name="Shin-i T."/>
            <person name="Spagnuolo A."/>
            <person name="Stainier D."/>
            <person name="Suzuki M.M."/>
            <person name="Tassy O."/>
            <person name="Takatori N."/>
            <person name="Tokuoka M."/>
            <person name="Yagi K."/>
            <person name="Yoshizaki F."/>
            <person name="Wada S."/>
            <person name="Zhang C."/>
            <person name="Hyatt P.D."/>
            <person name="Larimer F."/>
            <person name="Detter C."/>
            <person name="Doggett N."/>
            <person name="Glavina T."/>
            <person name="Hawkins T."/>
            <person name="Richardson P."/>
            <person name="Lucas S."/>
            <person name="Kohara Y."/>
            <person name="Levine M."/>
            <person name="Satoh N."/>
            <person name="Rokhsar D.S."/>
        </authorList>
    </citation>
    <scope>NUCLEOTIDE SEQUENCE [LARGE SCALE GENOMIC DNA]</scope>
</reference>
<dbReference type="CDD" id="cd10282">
    <property type="entry name" value="DNase1"/>
    <property type="match status" value="1"/>
</dbReference>
<name>F6WHG5_CIOIN</name>
<dbReference type="Ensembl" id="ENSCINT00000028208.2">
    <property type="protein sequence ID" value="ENSCINP00000027962.2"/>
    <property type="gene ID" value="ENSCING00000015987.2"/>
</dbReference>
<evidence type="ECO:0000256" key="1">
    <source>
        <dbReference type="ARBA" id="ARBA00007359"/>
    </source>
</evidence>
<dbReference type="InterPro" id="IPR036691">
    <property type="entry name" value="Endo/exonu/phosph_ase_sf"/>
</dbReference>
<dbReference type="PRINTS" id="PR00130">
    <property type="entry name" value="DNASEI"/>
</dbReference>
<evidence type="ECO:0000256" key="6">
    <source>
        <dbReference type="PIRSR" id="PIRSR000988-2"/>
    </source>
</evidence>
<keyword evidence="10" id="KW-1185">Reference proteome</keyword>
<keyword evidence="6" id="KW-1015">Disulfide bond</keyword>
<feature type="signal peptide" evidence="7">
    <location>
        <begin position="1"/>
        <end position="17"/>
    </location>
</feature>
<dbReference type="GeneTree" id="ENSGT00950000182846"/>
<evidence type="ECO:0000259" key="8">
    <source>
        <dbReference type="Pfam" id="PF03372"/>
    </source>
</evidence>
<dbReference type="STRING" id="7719.ENSCINP00000027962"/>
<evidence type="ECO:0000256" key="5">
    <source>
        <dbReference type="PIRSR" id="PIRSR000988-1"/>
    </source>
</evidence>
<evidence type="ECO:0000256" key="3">
    <source>
        <dbReference type="ARBA" id="ARBA00022801"/>
    </source>
</evidence>
<feature type="chain" id="PRO_5003349682" description="Deoxyribonuclease" evidence="7">
    <location>
        <begin position="18"/>
        <end position="273"/>
    </location>
</feature>
<comment type="similarity">
    <text evidence="1 4">Belongs to the DNase I family.</text>
</comment>
<keyword evidence="4" id="KW-0255">Endonuclease</keyword>
<dbReference type="GO" id="GO:0004530">
    <property type="term" value="F:deoxyribonuclease I activity"/>
    <property type="evidence" value="ECO:0000318"/>
    <property type="project" value="GO_Central"/>
</dbReference>
<protein>
    <recommendedName>
        <fullName evidence="4">Deoxyribonuclease</fullName>
    </recommendedName>
</protein>
<dbReference type="Pfam" id="PF03372">
    <property type="entry name" value="Exo_endo_phos"/>
    <property type="match status" value="1"/>
</dbReference>
<dbReference type="AlphaFoldDB" id="F6WHG5"/>
<feature type="domain" description="Endonuclease/exonuclease/phosphatase" evidence="8">
    <location>
        <begin position="26"/>
        <end position="263"/>
    </location>
</feature>
<evidence type="ECO:0000256" key="7">
    <source>
        <dbReference type="SAM" id="SignalP"/>
    </source>
</evidence>
<reference evidence="9" key="2">
    <citation type="submission" date="2025-08" db="UniProtKB">
        <authorList>
            <consortium name="Ensembl"/>
        </authorList>
    </citation>
    <scope>IDENTIFICATION</scope>
</reference>
<feature type="active site" evidence="5">
    <location>
        <position position="148"/>
    </location>
</feature>
<dbReference type="Gene3D" id="3.60.10.10">
    <property type="entry name" value="Endonuclease/exonuclease/phosphatase"/>
    <property type="match status" value="1"/>
</dbReference>
<dbReference type="FunCoup" id="F6WHG5">
    <property type="interactions" value="1"/>
</dbReference>
<keyword evidence="7" id="KW-0732">Signal</keyword>
<dbReference type="GO" id="GO:0005634">
    <property type="term" value="C:nucleus"/>
    <property type="evidence" value="ECO:0000318"/>
    <property type="project" value="GO_Central"/>
</dbReference>
<dbReference type="SUPFAM" id="SSF56219">
    <property type="entry name" value="DNase I-like"/>
    <property type="match status" value="1"/>
</dbReference>
<evidence type="ECO:0000313" key="9">
    <source>
        <dbReference type="Ensembl" id="ENSCINP00000027962.2"/>
    </source>
</evidence>
<dbReference type="Proteomes" id="UP000008144">
    <property type="component" value="Unassembled WGS sequence"/>
</dbReference>
<reference evidence="9" key="3">
    <citation type="submission" date="2025-09" db="UniProtKB">
        <authorList>
            <consortium name="Ensembl"/>
        </authorList>
    </citation>
    <scope>IDENTIFICATION</scope>
</reference>
<organism evidence="9 10">
    <name type="scientific">Ciona intestinalis</name>
    <name type="common">Transparent sea squirt</name>
    <name type="synonym">Ascidia intestinalis</name>
    <dbReference type="NCBI Taxonomy" id="7719"/>
    <lineage>
        <taxon>Eukaryota</taxon>
        <taxon>Metazoa</taxon>
        <taxon>Chordata</taxon>
        <taxon>Tunicata</taxon>
        <taxon>Ascidiacea</taxon>
        <taxon>Phlebobranchia</taxon>
        <taxon>Cionidae</taxon>
        <taxon>Ciona</taxon>
    </lineage>
</organism>
<dbReference type="OMA" id="HHYALQI"/>
<dbReference type="InParanoid" id="F6WHG5"/>